<evidence type="ECO:0000313" key="2">
    <source>
        <dbReference type="EMBL" id="KAG7387050.1"/>
    </source>
</evidence>
<sequence length="87" mass="9375">MVSLLIYLGADMTAMDESGYTALHYAVSSKNNMVSLLLEHGADVNATDKDHNTALHLAAKYCNIEAVLMLLDRGASGCAIDKIMVQM</sequence>
<gene>
    <name evidence="2" type="ORF">PHYBOEH_008372</name>
</gene>
<evidence type="ECO:0000313" key="3">
    <source>
        <dbReference type="Proteomes" id="UP000693981"/>
    </source>
</evidence>
<evidence type="ECO:0008006" key="4">
    <source>
        <dbReference type="Google" id="ProtNLM"/>
    </source>
</evidence>
<dbReference type="InterPro" id="IPR002110">
    <property type="entry name" value="Ankyrin_rpt"/>
</dbReference>
<protein>
    <recommendedName>
        <fullName evidence="4">Ankyrin repeat protein</fullName>
    </recommendedName>
</protein>
<dbReference type="PANTHER" id="PTHR24198:SF165">
    <property type="entry name" value="ANKYRIN REPEAT-CONTAINING PROTEIN-RELATED"/>
    <property type="match status" value="1"/>
</dbReference>
<dbReference type="EMBL" id="JAGDFL010000489">
    <property type="protein sequence ID" value="KAG7387050.1"/>
    <property type="molecule type" value="Genomic_DNA"/>
</dbReference>
<name>A0A8T1W4E6_9STRA</name>
<dbReference type="PANTHER" id="PTHR24198">
    <property type="entry name" value="ANKYRIN REPEAT AND PROTEIN KINASE DOMAIN-CONTAINING PROTEIN"/>
    <property type="match status" value="1"/>
</dbReference>
<proteinExistence type="predicted"/>
<dbReference type="Pfam" id="PF12796">
    <property type="entry name" value="Ank_2"/>
    <property type="match status" value="1"/>
</dbReference>
<keyword evidence="3" id="KW-1185">Reference proteome</keyword>
<dbReference type="OrthoDB" id="46760at2759"/>
<dbReference type="AlphaFoldDB" id="A0A8T1W4E6"/>
<dbReference type="PROSITE" id="PS50297">
    <property type="entry name" value="ANK_REP_REGION"/>
    <property type="match status" value="2"/>
</dbReference>
<dbReference type="PROSITE" id="PS50088">
    <property type="entry name" value="ANK_REPEAT"/>
    <property type="match status" value="2"/>
</dbReference>
<feature type="repeat" description="ANK" evidence="1">
    <location>
        <begin position="50"/>
        <end position="82"/>
    </location>
</feature>
<dbReference type="Proteomes" id="UP000693981">
    <property type="component" value="Unassembled WGS sequence"/>
</dbReference>
<feature type="repeat" description="ANK" evidence="1">
    <location>
        <begin position="18"/>
        <end position="49"/>
    </location>
</feature>
<dbReference type="SMART" id="SM00248">
    <property type="entry name" value="ANK"/>
    <property type="match status" value="2"/>
</dbReference>
<comment type="caution">
    <text evidence="2">The sequence shown here is derived from an EMBL/GenBank/DDBJ whole genome shotgun (WGS) entry which is preliminary data.</text>
</comment>
<organism evidence="2 3">
    <name type="scientific">Phytophthora boehmeriae</name>
    <dbReference type="NCBI Taxonomy" id="109152"/>
    <lineage>
        <taxon>Eukaryota</taxon>
        <taxon>Sar</taxon>
        <taxon>Stramenopiles</taxon>
        <taxon>Oomycota</taxon>
        <taxon>Peronosporomycetes</taxon>
        <taxon>Peronosporales</taxon>
        <taxon>Peronosporaceae</taxon>
        <taxon>Phytophthora</taxon>
    </lineage>
</organism>
<accession>A0A8T1W4E6</accession>
<keyword evidence="1" id="KW-0040">ANK repeat</keyword>
<reference evidence="2" key="1">
    <citation type="submission" date="2021-02" db="EMBL/GenBank/DDBJ databases">
        <authorList>
            <person name="Palmer J.M."/>
        </authorList>
    </citation>
    <scope>NUCLEOTIDE SEQUENCE</scope>
    <source>
        <strain evidence="2">SCRP23</strain>
    </source>
</reference>
<evidence type="ECO:0000256" key="1">
    <source>
        <dbReference type="PROSITE-ProRule" id="PRU00023"/>
    </source>
</evidence>